<organism evidence="9 10">
    <name type="scientific">Candidatus Sodalis pierantonii str. SOPE</name>
    <dbReference type="NCBI Taxonomy" id="2342"/>
    <lineage>
        <taxon>Bacteria</taxon>
        <taxon>Pseudomonadati</taxon>
        <taxon>Pseudomonadota</taxon>
        <taxon>Gammaproteobacteria</taxon>
        <taxon>Enterobacterales</taxon>
        <taxon>Bruguierivoracaceae</taxon>
        <taxon>Sodalis</taxon>
    </lineage>
</organism>
<dbReference type="GO" id="GO:0106415">
    <property type="term" value="F:muramoyltetrapeptide carboxypeptidase activity"/>
    <property type="evidence" value="ECO:0007669"/>
    <property type="project" value="UniProtKB-EC"/>
</dbReference>
<keyword evidence="4 9" id="KW-0378">Hydrolase</keyword>
<dbReference type="SUPFAM" id="SSF52317">
    <property type="entry name" value="Class I glutamine amidotransferase-like"/>
    <property type="match status" value="1"/>
</dbReference>
<dbReference type="PANTHER" id="PTHR30237:SF2">
    <property type="entry name" value="MUREIN TETRAPEPTIDE CARBOXYPEPTIDASE"/>
    <property type="match status" value="1"/>
</dbReference>
<dbReference type="RefSeq" id="WP_025245152.1">
    <property type="nucleotide sequence ID" value="NZ_CP006568.1"/>
</dbReference>
<keyword evidence="3" id="KW-0645">Protease</keyword>
<dbReference type="InterPro" id="IPR027478">
    <property type="entry name" value="LdcA_N"/>
</dbReference>
<dbReference type="InterPro" id="IPR029062">
    <property type="entry name" value="Class_I_gatase-like"/>
</dbReference>
<evidence type="ECO:0000313" key="10">
    <source>
        <dbReference type="Proteomes" id="UP000019025"/>
    </source>
</evidence>
<evidence type="ECO:0000256" key="6">
    <source>
        <dbReference type="SAM" id="SignalP"/>
    </source>
</evidence>
<evidence type="ECO:0000256" key="4">
    <source>
        <dbReference type="ARBA" id="ARBA00022801"/>
    </source>
</evidence>
<reference evidence="9 10" key="1">
    <citation type="journal article" date="2014" name="Genome Biol. Evol.">
        <title>Genome degeneration and adaptation in a nascent stage of symbiosis.</title>
        <authorList>
            <person name="Oakeson K.F."/>
            <person name="Gil R."/>
            <person name="Clayton A.L."/>
            <person name="Dunn D.M."/>
            <person name="von Niederhausern A.C."/>
            <person name="Hamil C."/>
            <person name="Aoyagi A."/>
            <person name="Duval B."/>
            <person name="Baca A."/>
            <person name="Silva F.J."/>
            <person name="Vallier A."/>
            <person name="Jackson D.G."/>
            <person name="Latorre A."/>
            <person name="Weiss R.B."/>
            <person name="Heddi A."/>
            <person name="Moya A."/>
            <person name="Dale C."/>
        </authorList>
    </citation>
    <scope>NUCLEOTIDE SEQUENCE [LARGE SCALE GENOMIC DNA]</scope>
    <source>
        <strain evidence="10">none</strain>
    </source>
</reference>
<feature type="signal peptide" evidence="6">
    <location>
        <begin position="1"/>
        <end position="23"/>
    </location>
</feature>
<evidence type="ECO:0000259" key="8">
    <source>
        <dbReference type="Pfam" id="PF17676"/>
    </source>
</evidence>
<feature type="chain" id="PRO_5004789469" evidence="6">
    <location>
        <begin position="24"/>
        <end position="356"/>
    </location>
</feature>
<name>W0HJ32_9GAMM</name>
<dbReference type="SUPFAM" id="SSF141986">
    <property type="entry name" value="LD-carboxypeptidase A C-terminal domain-like"/>
    <property type="match status" value="1"/>
</dbReference>
<dbReference type="Pfam" id="PF02016">
    <property type="entry name" value="Peptidase_S66"/>
    <property type="match status" value="1"/>
</dbReference>
<dbReference type="AlphaFoldDB" id="W0HJ32"/>
<dbReference type="InterPro" id="IPR003507">
    <property type="entry name" value="S66_fam"/>
</dbReference>
<evidence type="ECO:0000313" key="9">
    <source>
        <dbReference type="EMBL" id="AHF73826.1"/>
    </source>
</evidence>
<accession>W0HJ32</accession>
<dbReference type="GO" id="GO:0006508">
    <property type="term" value="P:proteolysis"/>
    <property type="evidence" value="ECO:0007669"/>
    <property type="project" value="UniProtKB-KW"/>
</dbReference>
<evidence type="ECO:0000256" key="3">
    <source>
        <dbReference type="ARBA" id="ARBA00022670"/>
    </source>
</evidence>
<dbReference type="Pfam" id="PF17676">
    <property type="entry name" value="Peptidase_S66C"/>
    <property type="match status" value="1"/>
</dbReference>
<dbReference type="HOGENOM" id="CLU_034346_2_0_6"/>
<keyword evidence="2 9" id="KW-0121">Carboxypeptidase</keyword>
<evidence type="ECO:0000256" key="5">
    <source>
        <dbReference type="ARBA" id="ARBA00022825"/>
    </source>
</evidence>
<gene>
    <name evidence="9" type="ORF">SOPEG_1762</name>
</gene>
<evidence type="ECO:0000256" key="2">
    <source>
        <dbReference type="ARBA" id="ARBA00022645"/>
    </source>
</evidence>
<dbReference type="GO" id="GO:0008236">
    <property type="term" value="F:serine-type peptidase activity"/>
    <property type="evidence" value="ECO:0007669"/>
    <property type="project" value="UniProtKB-KW"/>
</dbReference>
<evidence type="ECO:0000259" key="7">
    <source>
        <dbReference type="Pfam" id="PF02016"/>
    </source>
</evidence>
<feature type="domain" description="LD-carboxypeptidase C-terminal" evidence="8">
    <location>
        <begin position="220"/>
        <end position="334"/>
    </location>
</feature>
<keyword evidence="5" id="KW-0720">Serine protease</keyword>
<sequence>MKYPFIALWLIIIGVSLSAAAPAATGIFHPFAHDCATTDNVPAGKPAVYLISSSSQYDESIIDEIETVFSRQGYAVDSRYLDQHPTPLGYVNTDDIRAATLIKALTDDNVKYLWFVRGGSGALNLYPYLYRSRNKIAASSPKVLIGFSDVTVLHHFINNVIKWPSVHGILASYNREMYDVRKEEQVSMYSSISQIFRTVANGMTYTGIEPLNLPAFAGGQGIVNGGNLTLMQSLFSTRYEKSYADKVLLMEDTGVTYKQLDRTLHQLEYMKTFRPKAVIFGQFYPIVADKKERDLYRYVLQDFARRVDFPVYYYPEFGHGKTNQPFILGQRMTIQCNKHYRYCSLTQPPINAASSA</sequence>
<dbReference type="eggNOG" id="COG1619">
    <property type="taxonomic scope" value="Bacteria"/>
</dbReference>
<keyword evidence="10" id="KW-1185">Reference proteome</keyword>
<dbReference type="EMBL" id="CP006568">
    <property type="protein sequence ID" value="AHF73826.1"/>
    <property type="molecule type" value="Genomic_DNA"/>
</dbReference>
<dbReference type="KEGG" id="pes:SOPEG_1762"/>
<dbReference type="PATRIC" id="fig|2342.5.peg.1867"/>
<dbReference type="EC" id="3.4.17.13" evidence="9"/>
<dbReference type="Gene3D" id="3.50.30.60">
    <property type="entry name" value="LD-carboxypeptidase A C-terminal domain-like"/>
    <property type="match status" value="1"/>
</dbReference>
<comment type="similarity">
    <text evidence="1">Belongs to the peptidase S66 family.</text>
</comment>
<dbReference type="InterPro" id="IPR040921">
    <property type="entry name" value="Peptidase_S66C"/>
</dbReference>
<dbReference type="STRING" id="2342.SOPEG_1762"/>
<keyword evidence="6" id="KW-0732">Signal</keyword>
<dbReference type="CDD" id="cd07025">
    <property type="entry name" value="Peptidase_S66"/>
    <property type="match status" value="1"/>
</dbReference>
<evidence type="ECO:0000256" key="1">
    <source>
        <dbReference type="ARBA" id="ARBA00010233"/>
    </source>
</evidence>
<dbReference type="Proteomes" id="UP000019025">
    <property type="component" value="Chromosome"/>
</dbReference>
<dbReference type="PANTHER" id="PTHR30237">
    <property type="entry name" value="MURAMOYLTETRAPEPTIDE CARBOXYPEPTIDASE"/>
    <property type="match status" value="1"/>
</dbReference>
<dbReference type="InterPro" id="IPR040449">
    <property type="entry name" value="Peptidase_S66_N"/>
</dbReference>
<dbReference type="Gene3D" id="3.40.50.10740">
    <property type="entry name" value="Class I glutamine amidotransferase-like"/>
    <property type="match status" value="1"/>
</dbReference>
<proteinExistence type="inferred from homology"/>
<protein>
    <submittedName>
        <fullName evidence="9">Muramoyltetrapeptide carboxypeptidase</fullName>
        <ecNumber evidence="9">3.4.17.13</ecNumber>
    </submittedName>
</protein>
<dbReference type="InterPro" id="IPR027461">
    <property type="entry name" value="Carboxypeptidase_A_C_sf"/>
</dbReference>
<feature type="domain" description="LD-carboxypeptidase N-terminal" evidence="7">
    <location>
        <begin position="48"/>
        <end position="168"/>
    </location>
</feature>